<dbReference type="CDD" id="cd07979">
    <property type="entry name" value="HFD_TAF9"/>
    <property type="match status" value="1"/>
</dbReference>
<dbReference type="AlphaFoldDB" id="A0A8B7NBV4"/>
<dbReference type="GO" id="GO:0003713">
    <property type="term" value="F:transcription coactivator activity"/>
    <property type="evidence" value="ECO:0007669"/>
    <property type="project" value="TreeGrafter"/>
</dbReference>
<comment type="similarity">
    <text evidence="2">Belongs to the TAF9 family.</text>
</comment>
<evidence type="ECO:0000313" key="6">
    <source>
        <dbReference type="Proteomes" id="UP000694843"/>
    </source>
</evidence>
<dbReference type="GO" id="GO:0051123">
    <property type="term" value="P:RNA polymerase II preinitiation complex assembly"/>
    <property type="evidence" value="ECO:0007669"/>
    <property type="project" value="TreeGrafter"/>
</dbReference>
<keyword evidence="6" id="KW-1185">Reference proteome</keyword>
<keyword evidence="3" id="KW-0805">Transcription regulation</keyword>
<dbReference type="InterPro" id="IPR003162">
    <property type="entry name" value="TFIID-31"/>
</dbReference>
<dbReference type="InterPro" id="IPR009072">
    <property type="entry name" value="Histone-fold"/>
</dbReference>
<dbReference type="GO" id="GO:0016251">
    <property type="term" value="F:RNA polymerase II general transcription initiation factor activity"/>
    <property type="evidence" value="ECO:0007669"/>
    <property type="project" value="TreeGrafter"/>
</dbReference>
<reference evidence="7" key="1">
    <citation type="submission" date="2025-08" db="UniProtKB">
        <authorList>
            <consortium name="RefSeq"/>
        </authorList>
    </citation>
    <scope>IDENTIFICATION</scope>
    <source>
        <tissue evidence="7">Whole organism</tissue>
    </source>
</reference>
<name>A0A8B7NBV4_HYAAZ</name>
<gene>
    <name evidence="7" type="primary">LOC108668389</name>
</gene>
<accession>A0A8B7NBV4</accession>
<dbReference type="PANTHER" id="PTHR48068">
    <property type="entry name" value="TAF9 RNA POLYMERASE II, TATA BOX-BINDING PROTEIN (TBP)-ASSOCIATED FACTOR"/>
    <property type="match status" value="1"/>
</dbReference>
<dbReference type="GO" id="GO:0046982">
    <property type="term" value="F:protein heterodimerization activity"/>
    <property type="evidence" value="ECO:0007669"/>
    <property type="project" value="InterPro"/>
</dbReference>
<evidence type="ECO:0000256" key="5">
    <source>
        <dbReference type="ARBA" id="ARBA00023242"/>
    </source>
</evidence>
<comment type="subcellular location">
    <subcellularLocation>
        <location evidence="1">Nucleus</location>
    </subcellularLocation>
</comment>
<sequence length="226" mass="24410">MPQGDGASWPHLGELCAPQAPQHINKLQEQRYVTQVLDDARAFANYAKKAKTVEVEDVKLAVQMQVDRSYTAPPPRDLLLDLARTRNSNPLPAIKPQCGLRMPPDRYCLSACNYKMKKTPRSVTRASKAVTAGAAVKPAVSVVTTKSSSAQQTVTLVQKQHTVVTTGPPHKIVTVNRPLIKVTSGPPGDVVPKFQVSPGAVGVIHIKNEDGGSTPTVIPKRKRDAD</sequence>
<evidence type="ECO:0000256" key="2">
    <source>
        <dbReference type="ARBA" id="ARBA00007646"/>
    </source>
</evidence>
<dbReference type="InterPro" id="IPR051431">
    <property type="entry name" value="TFIID_subunit_9"/>
</dbReference>
<evidence type="ECO:0000256" key="1">
    <source>
        <dbReference type="ARBA" id="ARBA00004123"/>
    </source>
</evidence>
<dbReference type="Gene3D" id="1.10.20.10">
    <property type="entry name" value="Histone, subunit A"/>
    <property type="match status" value="1"/>
</dbReference>
<keyword evidence="4" id="KW-0804">Transcription</keyword>
<dbReference type="GO" id="GO:0000124">
    <property type="term" value="C:SAGA complex"/>
    <property type="evidence" value="ECO:0007669"/>
    <property type="project" value="TreeGrafter"/>
</dbReference>
<dbReference type="KEGG" id="hazt:108668389"/>
<dbReference type="Proteomes" id="UP000694843">
    <property type="component" value="Unplaced"/>
</dbReference>
<dbReference type="RefSeq" id="XP_018011082.1">
    <property type="nucleotide sequence ID" value="XM_018155593.2"/>
</dbReference>
<organism evidence="6 7">
    <name type="scientific">Hyalella azteca</name>
    <name type="common">Amphipod</name>
    <dbReference type="NCBI Taxonomy" id="294128"/>
    <lineage>
        <taxon>Eukaryota</taxon>
        <taxon>Metazoa</taxon>
        <taxon>Ecdysozoa</taxon>
        <taxon>Arthropoda</taxon>
        <taxon>Crustacea</taxon>
        <taxon>Multicrustacea</taxon>
        <taxon>Malacostraca</taxon>
        <taxon>Eumalacostraca</taxon>
        <taxon>Peracarida</taxon>
        <taxon>Amphipoda</taxon>
        <taxon>Senticaudata</taxon>
        <taxon>Talitrida</taxon>
        <taxon>Talitroidea</taxon>
        <taxon>Hyalellidae</taxon>
        <taxon>Hyalella</taxon>
    </lineage>
</organism>
<dbReference type="GO" id="GO:0005669">
    <property type="term" value="C:transcription factor TFIID complex"/>
    <property type="evidence" value="ECO:0007669"/>
    <property type="project" value="TreeGrafter"/>
</dbReference>
<dbReference type="OrthoDB" id="341924at2759"/>
<protein>
    <submittedName>
        <fullName evidence="7">Transcription initiation factor TFIID subunit 9-like</fullName>
    </submittedName>
</protein>
<keyword evidence="5" id="KW-0539">Nucleus</keyword>
<proteinExistence type="inferred from homology"/>
<dbReference type="SUPFAM" id="SSF47113">
    <property type="entry name" value="Histone-fold"/>
    <property type="match status" value="1"/>
</dbReference>
<dbReference type="GeneID" id="108668389"/>
<dbReference type="PANTHER" id="PTHR48068:SF4">
    <property type="entry name" value="TATA-BOX BINDING PROTEIN ASSOCIATED FACTOR 9"/>
    <property type="match status" value="1"/>
</dbReference>
<evidence type="ECO:0000313" key="7">
    <source>
        <dbReference type="RefSeq" id="XP_018011082.1"/>
    </source>
</evidence>
<evidence type="ECO:0000256" key="3">
    <source>
        <dbReference type="ARBA" id="ARBA00023015"/>
    </source>
</evidence>
<dbReference type="CTD" id="6880"/>
<evidence type="ECO:0000256" key="4">
    <source>
        <dbReference type="ARBA" id="ARBA00023163"/>
    </source>
</evidence>
<dbReference type="Pfam" id="PF02291">
    <property type="entry name" value="TFIID-31kDa"/>
    <property type="match status" value="1"/>
</dbReference>